<proteinExistence type="inferred from homology"/>
<evidence type="ECO:0000256" key="2">
    <source>
        <dbReference type="RuleBase" id="RU000363"/>
    </source>
</evidence>
<gene>
    <name evidence="3" type="ORF">C1645_328457</name>
</gene>
<dbReference type="AlphaFoldDB" id="A0A397TKF1"/>
<dbReference type="InterPro" id="IPR036291">
    <property type="entry name" value="NAD(P)-bd_dom_sf"/>
</dbReference>
<dbReference type="Gene3D" id="3.40.50.720">
    <property type="entry name" value="NAD(P)-binding Rossmann-like Domain"/>
    <property type="match status" value="1"/>
</dbReference>
<dbReference type="PANTHER" id="PTHR43157:SF31">
    <property type="entry name" value="PHOSPHATIDYLINOSITOL-GLYCAN BIOSYNTHESIS CLASS F PROTEIN"/>
    <property type="match status" value="1"/>
</dbReference>
<dbReference type="PRINTS" id="PR00080">
    <property type="entry name" value="SDRFAMILY"/>
</dbReference>
<evidence type="ECO:0000256" key="1">
    <source>
        <dbReference type="ARBA" id="ARBA00023002"/>
    </source>
</evidence>
<evidence type="ECO:0000313" key="3">
    <source>
        <dbReference type="EMBL" id="RIA96975.1"/>
    </source>
</evidence>
<dbReference type="GO" id="GO:0016491">
    <property type="term" value="F:oxidoreductase activity"/>
    <property type="evidence" value="ECO:0007669"/>
    <property type="project" value="UniProtKB-KW"/>
</dbReference>
<dbReference type="PANTHER" id="PTHR43157">
    <property type="entry name" value="PHOSPHATIDYLINOSITOL-GLYCAN BIOSYNTHESIS CLASS F PROTEIN-RELATED"/>
    <property type="match status" value="1"/>
</dbReference>
<keyword evidence="4" id="KW-1185">Reference proteome</keyword>
<keyword evidence="1" id="KW-0560">Oxidoreductase</keyword>
<accession>A0A397TKF1</accession>
<dbReference type="CDD" id="cd05327">
    <property type="entry name" value="retinol-DH_like_SDR_c_like"/>
    <property type="match status" value="1"/>
</dbReference>
<reference evidence="3 4" key="1">
    <citation type="submission" date="2018-06" db="EMBL/GenBank/DDBJ databases">
        <title>Comparative genomics reveals the genomic features of Rhizophagus irregularis, R. cerebriforme, R. diaphanum and Gigaspora rosea, and their symbiotic lifestyle signature.</title>
        <authorList>
            <person name="Morin E."/>
            <person name="San Clemente H."/>
            <person name="Chen E.C.H."/>
            <person name="De La Providencia I."/>
            <person name="Hainaut M."/>
            <person name="Kuo A."/>
            <person name="Kohler A."/>
            <person name="Murat C."/>
            <person name="Tang N."/>
            <person name="Roy S."/>
            <person name="Loubradou J."/>
            <person name="Henrissat B."/>
            <person name="Grigoriev I.V."/>
            <person name="Corradi N."/>
            <person name="Roux C."/>
            <person name="Martin F.M."/>
        </authorList>
    </citation>
    <scope>NUCLEOTIDE SEQUENCE [LARGE SCALE GENOMIC DNA]</scope>
    <source>
        <strain evidence="3 4">DAOM 227022</strain>
    </source>
</reference>
<name>A0A397TKF1_9GLOM</name>
<dbReference type="InterPro" id="IPR002347">
    <property type="entry name" value="SDR_fam"/>
</dbReference>
<dbReference type="SUPFAM" id="SSF51735">
    <property type="entry name" value="NAD(P)-binding Rossmann-fold domains"/>
    <property type="match status" value="1"/>
</dbReference>
<dbReference type="Proteomes" id="UP000265703">
    <property type="component" value="Unassembled WGS sequence"/>
</dbReference>
<dbReference type="EMBL" id="QKYT01000036">
    <property type="protein sequence ID" value="RIA96975.1"/>
    <property type="molecule type" value="Genomic_DNA"/>
</dbReference>
<dbReference type="STRING" id="658196.A0A397TKF1"/>
<comment type="similarity">
    <text evidence="2">Belongs to the short-chain dehydrogenases/reductases (SDR) family.</text>
</comment>
<comment type="caution">
    <text evidence="3">The sequence shown here is derived from an EMBL/GenBank/DDBJ whole genome shotgun (WGS) entry which is preliminary data.</text>
</comment>
<dbReference type="OrthoDB" id="191139at2759"/>
<dbReference type="PRINTS" id="PR00081">
    <property type="entry name" value="GDHRDH"/>
</dbReference>
<evidence type="ECO:0000313" key="4">
    <source>
        <dbReference type="Proteomes" id="UP000265703"/>
    </source>
</evidence>
<dbReference type="Pfam" id="PF00106">
    <property type="entry name" value="adh_short"/>
    <property type="match status" value="2"/>
</dbReference>
<organism evidence="3 4">
    <name type="scientific">Glomus cerebriforme</name>
    <dbReference type="NCBI Taxonomy" id="658196"/>
    <lineage>
        <taxon>Eukaryota</taxon>
        <taxon>Fungi</taxon>
        <taxon>Fungi incertae sedis</taxon>
        <taxon>Mucoromycota</taxon>
        <taxon>Glomeromycotina</taxon>
        <taxon>Glomeromycetes</taxon>
        <taxon>Glomerales</taxon>
        <taxon>Glomeraceae</taxon>
        <taxon>Glomus</taxon>
    </lineage>
</organism>
<protein>
    <submittedName>
        <fullName evidence="3">Uncharacterized protein</fullName>
    </submittedName>
</protein>
<sequence length="306" mass="34280">MFKKKHFTFEDIPDLSGKVAIVTGANTGIGYITAKELARKNAHVFVASRTKERGESAVENIIKETGNNQVEYLHLDLVSLKNVKQAAENFLAKKLPLHILINNAGIMATPWSLTEDGIQDQFGVNHVGHFLFTKILLPRIEASTPSRIVNVSGGAYKWGPAAGIEFDKINQKDAQSTLQRYAVSKLANILFSHSLAKRFEDKEIYVNSLHPGVVRTELSRGVEETYGIIAKIVNKFTYLFKISAEDGALTQLYAATSPEIIEKNYRKKYFIPYGEIAETTALAQDDELAEKLWKYTEDLIDDKLRT</sequence>